<name>A0A919PQG0_9ACTN</name>
<gene>
    <name evidence="2" type="ORF">Dsi01nite_044690</name>
</gene>
<feature type="transmembrane region" description="Helical" evidence="1">
    <location>
        <begin position="67"/>
        <end position="86"/>
    </location>
</feature>
<evidence type="ECO:0008006" key="4">
    <source>
        <dbReference type="Google" id="ProtNLM"/>
    </source>
</evidence>
<evidence type="ECO:0000313" key="2">
    <source>
        <dbReference type="EMBL" id="GIG46428.1"/>
    </source>
</evidence>
<dbReference type="EMBL" id="BONQ01000071">
    <property type="protein sequence ID" value="GIG46428.1"/>
    <property type="molecule type" value="Genomic_DNA"/>
</dbReference>
<organism evidence="2 3">
    <name type="scientific">Dactylosporangium siamense</name>
    <dbReference type="NCBI Taxonomy" id="685454"/>
    <lineage>
        <taxon>Bacteria</taxon>
        <taxon>Bacillati</taxon>
        <taxon>Actinomycetota</taxon>
        <taxon>Actinomycetes</taxon>
        <taxon>Micromonosporales</taxon>
        <taxon>Micromonosporaceae</taxon>
        <taxon>Dactylosporangium</taxon>
    </lineage>
</organism>
<dbReference type="InterPro" id="IPR012340">
    <property type="entry name" value="NA-bd_OB-fold"/>
</dbReference>
<dbReference type="RefSeq" id="WP_239136093.1">
    <property type="nucleotide sequence ID" value="NZ_BAAAVW010000015.1"/>
</dbReference>
<accession>A0A919PQG0</accession>
<keyword evidence="1" id="KW-0472">Membrane</keyword>
<dbReference type="Proteomes" id="UP000660611">
    <property type="component" value="Unassembled WGS sequence"/>
</dbReference>
<keyword evidence="1" id="KW-1133">Transmembrane helix</keyword>
<protein>
    <recommendedName>
        <fullName evidence="4">NfeD-like C-terminal domain-containing protein</fullName>
    </recommendedName>
</protein>
<keyword evidence="3" id="KW-1185">Reference proteome</keyword>
<comment type="caution">
    <text evidence="2">The sequence shown here is derived from an EMBL/GenBank/DDBJ whole genome shotgun (WGS) entry which is preliminary data.</text>
</comment>
<reference evidence="2" key="1">
    <citation type="submission" date="2021-01" db="EMBL/GenBank/DDBJ databases">
        <title>Whole genome shotgun sequence of Dactylosporangium siamense NBRC 106093.</title>
        <authorList>
            <person name="Komaki H."/>
            <person name="Tamura T."/>
        </authorList>
    </citation>
    <scope>NUCLEOTIDE SEQUENCE</scope>
    <source>
        <strain evidence="2">NBRC 106093</strain>
    </source>
</reference>
<evidence type="ECO:0000313" key="3">
    <source>
        <dbReference type="Proteomes" id="UP000660611"/>
    </source>
</evidence>
<proteinExistence type="predicted"/>
<feature type="transmembrane region" description="Helical" evidence="1">
    <location>
        <begin position="6"/>
        <end position="26"/>
    </location>
</feature>
<sequence length="168" mass="17047">MDVLFLIIGGLGVLVLALSLLIGDLLHFDVDHPDAGGVFSLPAIAGFIGAFGFGAAIVSALGVPGGTIVAVIGGVAAAVPTAWLATRLARMAMNMRTDATPTQRDMIGTLGVVVTPITVNGFGEVRISLGGQPVKLSARADHPIPLGTRILVIEATSSTSVIVEETPL</sequence>
<dbReference type="AlphaFoldDB" id="A0A919PQG0"/>
<keyword evidence="1" id="KW-0812">Transmembrane</keyword>
<feature type="transmembrane region" description="Helical" evidence="1">
    <location>
        <begin position="38"/>
        <end position="61"/>
    </location>
</feature>
<evidence type="ECO:0000256" key="1">
    <source>
        <dbReference type="SAM" id="Phobius"/>
    </source>
</evidence>
<dbReference type="Gene3D" id="2.40.50.140">
    <property type="entry name" value="Nucleic acid-binding proteins"/>
    <property type="match status" value="1"/>
</dbReference>